<gene>
    <name evidence="1" type="ORF">SAMN02745206_03762</name>
</gene>
<reference evidence="2" key="1">
    <citation type="submission" date="2016-11" db="EMBL/GenBank/DDBJ databases">
        <authorList>
            <person name="Varghese N."/>
            <person name="Submissions S."/>
        </authorList>
    </citation>
    <scope>NUCLEOTIDE SEQUENCE [LARGE SCALE GENOMIC DNA]</scope>
    <source>
        <strain evidence="2">DSM 9756</strain>
    </source>
</reference>
<keyword evidence="2" id="KW-1185">Reference proteome</keyword>
<dbReference type="Gene3D" id="3.40.50.150">
    <property type="entry name" value="Vaccinia Virus protein VP39"/>
    <property type="match status" value="1"/>
</dbReference>
<organism evidence="1 2">
    <name type="scientific">Desulfacinum infernum DSM 9756</name>
    <dbReference type="NCBI Taxonomy" id="1121391"/>
    <lineage>
        <taxon>Bacteria</taxon>
        <taxon>Pseudomonadati</taxon>
        <taxon>Thermodesulfobacteriota</taxon>
        <taxon>Syntrophobacteria</taxon>
        <taxon>Syntrophobacterales</taxon>
        <taxon>Syntrophobacteraceae</taxon>
        <taxon>Desulfacinum</taxon>
    </lineage>
</organism>
<name>A0A1M5JBS1_9BACT</name>
<dbReference type="RefSeq" id="WP_073042278.1">
    <property type="nucleotide sequence ID" value="NZ_FQVB01000073.1"/>
</dbReference>
<protein>
    <recommendedName>
        <fullName evidence="3">Methyltransferase domain-containing protein</fullName>
    </recommendedName>
</protein>
<evidence type="ECO:0000313" key="2">
    <source>
        <dbReference type="Proteomes" id="UP000184076"/>
    </source>
</evidence>
<dbReference type="SUPFAM" id="SSF53335">
    <property type="entry name" value="S-adenosyl-L-methionine-dependent methyltransferases"/>
    <property type="match status" value="1"/>
</dbReference>
<dbReference type="OrthoDB" id="465636at2"/>
<dbReference type="EMBL" id="FQVB01000073">
    <property type="protein sequence ID" value="SHG38046.1"/>
    <property type="molecule type" value="Genomic_DNA"/>
</dbReference>
<evidence type="ECO:0000313" key="1">
    <source>
        <dbReference type="EMBL" id="SHG38046.1"/>
    </source>
</evidence>
<dbReference type="InterPro" id="IPR029063">
    <property type="entry name" value="SAM-dependent_MTases_sf"/>
</dbReference>
<dbReference type="STRING" id="1121391.SAMN02745206_03762"/>
<evidence type="ECO:0008006" key="3">
    <source>
        <dbReference type="Google" id="ProtNLM"/>
    </source>
</evidence>
<proteinExistence type="predicted"/>
<sequence length="260" mass="30159">MKGQPCRIVFPRVSDALDQDEEWIFVERGGRMQKIRLHNYGDIYRIPGLYEELFYKKLGCDSPNVVCGLLDRAMKRHGGPDSLRALDFGAGNGMVSEKLSELRHCEFLVGIDILKEAKEAAERDRPGLYDHYWVMDLARLDEFNRKRLQSYRFNTLVTVAALGFNDIPTRAFLNAFNLVPKGSWIAFNIRDKFLREDDRSGYRNALDRLQDSCFQILEQTDYCHRRSITGRKLCYRAIVGQKTAEADIEDLFEKRCVRST</sequence>
<dbReference type="AlphaFoldDB" id="A0A1M5JBS1"/>
<accession>A0A1M5JBS1</accession>
<dbReference type="Proteomes" id="UP000184076">
    <property type="component" value="Unassembled WGS sequence"/>
</dbReference>